<keyword evidence="1" id="KW-1133">Transmembrane helix</keyword>
<dbReference type="RefSeq" id="WP_250201912.1">
    <property type="nucleotide sequence ID" value="NZ_CP097649.1"/>
</dbReference>
<protein>
    <submittedName>
        <fullName evidence="3">Pilus assembly protein</fullName>
    </submittedName>
</protein>
<feature type="domain" description="TadE-like" evidence="2">
    <location>
        <begin position="20"/>
        <end position="61"/>
    </location>
</feature>
<evidence type="ECO:0000259" key="2">
    <source>
        <dbReference type="Pfam" id="PF07811"/>
    </source>
</evidence>
<organism evidence="3 4">
    <name type="scientific">Brevundimonas albigilva</name>
    <dbReference type="NCBI Taxonomy" id="1312364"/>
    <lineage>
        <taxon>Bacteria</taxon>
        <taxon>Pseudomonadati</taxon>
        <taxon>Pseudomonadota</taxon>
        <taxon>Alphaproteobacteria</taxon>
        <taxon>Caulobacterales</taxon>
        <taxon>Caulobacteraceae</taxon>
        <taxon>Brevundimonas</taxon>
    </lineage>
</organism>
<evidence type="ECO:0000256" key="1">
    <source>
        <dbReference type="SAM" id="Phobius"/>
    </source>
</evidence>
<evidence type="ECO:0000313" key="4">
    <source>
        <dbReference type="Proteomes" id="UP001055429"/>
    </source>
</evidence>
<dbReference type="Pfam" id="PF07811">
    <property type="entry name" value="TadE"/>
    <property type="match status" value="1"/>
</dbReference>
<keyword evidence="1" id="KW-0812">Transmembrane</keyword>
<proteinExistence type="predicted"/>
<dbReference type="EMBL" id="CP097649">
    <property type="protein sequence ID" value="URI15225.1"/>
    <property type="molecule type" value="Genomic_DNA"/>
</dbReference>
<dbReference type="Proteomes" id="UP001055429">
    <property type="component" value="Chromosome"/>
</dbReference>
<reference evidence="3" key="1">
    <citation type="submission" date="2022-05" db="EMBL/GenBank/DDBJ databases">
        <title>Brevundimonas albigilva TT17 genome sequence.</title>
        <authorList>
            <person name="Lee K."/>
            <person name="Son H."/>
        </authorList>
    </citation>
    <scope>NUCLEOTIDE SEQUENCE</scope>
    <source>
        <strain evidence="3">TT17</strain>
    </source>
</reference>
<keyword evidence="4" id="KW-1185">Reference proteome</keyword>
<accession>A0ABY4SMB9</accession>
<evidence type="ECO:0000313" key="3">
    <source>
        <dbReference type="EMBL" id="URI15225.1"/>
    </source>
</evidence>
<dbReference type="InterPro" id="IPR012495">
    <property type="entry name" value="TadE-like_dom"/>
</dbReference>
<keyword evidence="1" id="KW-0472">Membrane</keyword>
<gene>
    <name evidence="3" type="ORF">M8231_15775</name>
</gene>
<feature type="transmembrane region" description="Helical" evidence="1">
    <location>
        <begin position="21"/>
        <end position="41"/>
    </location>
</feature>
<name>A0ABY4SMB9_9CAUL</name>
<sequence>MRLSIANLRRLQRRRRSRDGSAAVEFAMIALPFFMMLFAIFELATVITLDSVLENATIQTGRLVRTGQAESQGFDGVKFKQALCQRMNVFRPDCLNRARVDVRVVDNFANPIPPVEQPTGPDDPYNGGEPGELMLVTVWYRQPVLTPFLSKGTSGSGRETVLTATTAFRNEPWGTPAPLAG</sequence>